<dbReference type="Gene3D" id="3.30.420.10">
    <property type="entry name" value="Ribonuclease H-like superfamily/Ribonuclease H"/>
    <property type="match status" value="1"/>
</dbReference>
<dbReference type="Ensembl" id="ENSKMAT00000015203.1">
    <property type="protein sequence ID" value="ENSKMAP00000014986.1"/>
    <property type="gene ID" value="ENSKMAG00000011222.1"/>
</dbReference>
<proteinExistence type="predicted"/>
<evidence type="ECO:0000313" key="2">
    <source>
        <dbReference type="Proteomes" id="UP000264800"/>
    </source>
</evidence>
<dbReference type="InterPro" id="IPR036397">
    <property type="entry name" value="RNaseH_sf"/>
</dbReference>
<reference evidence="1" key="2">
    <citation type="submission" date="2025-09" db="UniProtKB">
        <authorList>
            <consortium name="Ensembl"/>
        </authorList>
    </citation>
    <scope>IDENTIFICATION</scope>
</reference>
<dbReference type="GO" id="GO:0003676">
    <property type="term" value="F:nucleic acid binding"/>
    <property type="evidence" value="ECO:0007669"/>
    <property type="project" value="InterPro"/>
</dbReference>
<dbReference type="Proteomes" id="UP000264800">
    <property type="component" value="Unplaced"/>
</dbReference>
<accession>A0A3Q3AFG1</accession>
<organism evidence="1 2">
    <name type="scientific">Kryptolebias marmoratus</name>
    <name type="common">Mangrove killifish</name>
    <name type="synonym">Rivulus marmoratus</name>
    <dbReference type="NCBI Taxonomy" id="37003"/>
    <lineage>
        <taxon>Eukaryota</taxon>
        <taxon>Metazoa</taxon>
        <taxon>Chordata</taxon>
        <taxon>Craniata</taxon>
        <taxon>Vertebrata</taxon>
        <taxon>Euteleostomi</taxon>
        <taxon>Actinopterygii</taxon>
        <taxon>Neopterygii</taxon>
        <taxon>Teleostei</taxon>
        <taxon>Neoteleostei</taxon>
        <taxon>Acanthomorphata</taxon>
        <taxon>Ovalentaria</taxon>
        <taxon>Atherinomorphae</taxon>
        <taxon>Cyprinodontiformes</taxon>
        <taxon>Rivulidae</taxon>
        <taxon>Kryptolebias</taxon>
    </lineage>
</organism>
<dbReference type="AlphaFoldDB" id="A0A3Q3AFG1"/>
<evidence type="ECO:0008006" key="3">
    <source>
        <dbReference type="Google" id="ProtNLM"/>
    </source>
</evidence>
<evidence type="ECO:0000313" key="1">
    <source>
        <dbReference type="Ensembl" id="ENSKMAP00000014986.1"/>
    </source>
</evidence>
<name>A0A3Q3AFG1_KRYMA</name>
<dbReference type="OMA" id="NENLWWK"/>
<sequence>MRHQMEAEREKRAKTVKAFLGERHIQSMSWPANSPDLNSIKNLWWRLKKMVHKKAPTCKADLATAIKEIWGSPGKEGFPLLHHK</sequence>
<keyword evidence="2" id="KW-1185">Reference proteome</keyword>
<protein>
    <recommendedName>
        <fullName evidence="3">Tc1-like transposase DDE domain-containing protein</fullName>
    </recommendedName>
</protein>
<reference evidence="1" key="1">
    <citation type="submission" date="2025-08" db="UniProtKB">
        <authorList>
            <consortium name="Ensembl"/>
        </authorList>
    </citation>
    <scope>IDENTIFICATION</scope>
</reference>
<dbReference type="GeneTree" id="ENSGT01030000235257"/>
<dbReference type="STRING" id="37003.ENSKMAP00000014986"/>